<evidence type="ECO:0000313" key="3">
    <source>
        <dbReference type="EMBL" id="KAG7357768.1"/>
    </source>
</evidence>
<evidence type="ECO:0000313" key="2">
    <source>
        <dbReference type="EMBL" id="KAG7357755.1"/>
    </source>
</evidence>
<dbReference type="AlphaFoldDB" id="A0A9K3L9N2"/>
<reference evidence="1" key="2">
    <citation type="submission" date="2021-04" db="EMBL/GenBank/DDBJ databases">
        <authorList>
            <person name="Podell S."/>
        </authorList>
    </citation>
    <scope>NUCLEOTIDE SEQUENCE</scope>
    <source>
        <strain evidence="1">Hildebrandi</strain>
    </source>
</reference>
<sequence length="408" mass="46545">MAATRRKRVAMTKRLKKEVFDECVARNFALREFLLWHSTLKQIPGYQPIIPLDPSSLLASVPDAAFDTKFENSGRNPKYDPELLLQEIQYIDPAARRTIRSLAGAVGVPAVTIWRMKKSKNLKINKDTINASNGTTFKTLYSDIHIDEKWFFLVRNGLRCIVTQDEPLPKAISVSHKCHITEVMYLSALARPRFNHTTRQWFDGLIGIYPVGEIDMYVRRSCGHQPGNLKWCNINMDRDLYREMLFNFVLPDIKKKMPLDNNITLQQDGAKAHLPDDDPSFAAKVAELFGDPSAVKLYTQPAQSPDLNVNDLGFFSSLQSRYYQTSPKDALDLIEMVEETYKNYPARKLNRIWLTLQSAMNKIIEERGDNDNKIPHMGKASLERQNQLPLSLVVTAAANNYPLEALVD</sequence>
<accession>A0A9K3L9N2</accession>
<dbReference type="EMBL" id="JAGRRH010000014">
    <property type="protein sequence ID" value="KAG7357768.1"/>
    <property type="molecule type" value="Genomic_DNA"/>
</dbReference>
<organism evidence="1 4">
    <name type="scientific">Nitzschia inconspicua</name>
    <dbReference type="NCBI Taxonomy" id="303405"/>
    <lineage>
        <taxon>Eukaryota</taxon>
        <taxon>Sar</taxon>
        <taxon>Stramenopiles</taxon>
        <taxon>Ochrophyta</taxon>
        <taxon>Bacillariophyta</taxon>
        <taxon>Bacillariophyceae</taxon>
        <taxon>Bacillariophycidae</taxon>
        <taxon>Bacillariales</taxon>
        <taxon>Bacillariaceae</taxon>
        <taxon>Nitzschia</taxon>
    </lineage>
</organism>
<dbReference type="OrthoDB" id="46625at2759"/>
<evidence type="ECO:0000313" key="4">
    <source>
        <dbReference type="Proteomes" id="UP000693970"/>
    </source>
</evidence>
<dbReference type="EMBL" id="JAGRRH010000014">
    <property type="protein sequence ID" value="KAG7357755.1"/>
    <property type="molecule type" value="Genomic_DNA"/>
</dbReference>
<dbReference type="EMBL" id="JAGRRH010000014">
    <property type="protein sequence ID" value="KAG7357744.1"/>
    <property type="molecule type" value="Genomic_DNA"/>
</dbReference>
<reference evidence="1" key="1">
    <citation type="journal article" date="2021" name="Sci. Rep.">
        <title>Diploid genomic architecture of Nitzschia inconspicua, an elite biomass production diatom.</title>
        <authorList>
            <person name="Oliver A."/>
            <person name="Podell S."/>
            <person name="Pinowska A."/>
            <person name="Traller J.C."/>
            <person name="Smith S.R."/>
            <person name="McClure R."/>
            <person name="Beliaev A."/>
            <person name="Bohutskyi P."/>
            <person name="Hill E.A."/>
            <person name="Rabines A."/>
            <person name="Zheng H."/>
            <person name="Allen L.Z."/>
            <person name="Kuo A."/>
            <person name="Grigoriev I.V."/>
            <person name="Allen A.E."/>
            <person name="Hazlebeck D."/>
            <person name="Allen E.E."/>
        </authorList>
    </citation>
    <scope>NUCLEOTIDE SEQUENCE</scope>
    <source>
        <strain evidence="1">Hildebrandi</strain>
    </source>
</reference>
<gene>
    <name evidence="1" type="ORF">IV203_014331</name>
    <name evidence="2" type="ORF">IV203_014342</name>
    <name evidence="3" type="ORF">IV203_014355</name>
</gene>
<dbReference type="Proteomes" id="UP000693970">
    <property type="component" value="Unassembled WGS sequence"/>
</dbReference>
<protein>
    <recommendedName>
        <fullName evidence="5">Transposase</fullName>
    </recommendedName>
</protein>
<keyword evidence="4" id="KW-1185">Reference proteome</keyword>
<name>A0A9K3L9N2_9STRA</name>
<proteinExistence type="predicted"/>
<comment type="caution">
    <text evidence="1">The sequence shown here is derived from an EMBL/GenBank/DDBJ whole genome shotgun (WGS) entry which is preliminary data.</text>
</comment>
<dbReference type="PANTHER" id="PTHR47169">
    <property type="entry name" value="OS01G0541250 PROTEIN"/>
    <property type="match status" value="1"/>
</dbReference>
<dbReference type="PANTHER" id="PTHR47169:SF4">
    <property type="entry name" value="TRANSPOSASE TC1-LIKE DOMAIN-CONTAINING PROTEIN"/>
    <property type="match status" value="1"/>
</dbReference>
<evidence type="ECO:0008006" key="5">
    <source>
        <dbReference type="Google" id="ProtNLM"/>
    </source>
</evidence>
<evidence type="ECO:0000313" key="1">
    <source>
        <dbReference type="EMBL" id="KAG7357744.1"/>
    </source>
</evidence>